<gene>
    <name evidence="2" type="ORF">F2P56_020474</name>
</gene>
<feature type="region of interest" description="Disordered" evidence="1">
    <location>
        <begin position="541"/>
        <end position="568"/>
    </location>
</feature>
<organism evidence="2 3">
    <name type="scientific">Juglans regia</name>
    <name type="common">English walnut</name>
    <dbReference type="NCBI Taxonomy" id="51240"/>
    <lineage>
        <taxon>Eukaryota</taxon>
        <taxon>Viridiplantae</taxon>
        <taxon>Streptophyta</taxon>
        <taxon>Embryophyta</taxon>
        <taxon>Tracheophyta</taxon>
        <taxon>Spermatophyta</taxon>
        <taxon>Magnoliopsida</taxon>
        <taxon>eudicotyledons</taxon>
        <taxon>Gunneridae</taxon>
        <taxon>Pentapetalae</taxon>
        <taxon>rosids</taxon>
        <taxon>fabids</taxon>
        <taxon>Fagales</taxon>
        <taxon>Juglandaceae</taxon>
        <taxon>Juglans</taxon>
    </lineage>
</organism>
<comment type="caution">
    <text evidence="2">The sequence shown here is derived from an EMBL/GenBank/DDBJ whole genome shotgun (WGS) entry which is preliminary data.</text>
</comment>
<dbReference type="EMBL" id="LIHL02000009">
    <property type="protein sequence ID" value="KAF5460616.1"/>
    <property type="molecule type" value="Genomic_DNA"/>
</dbReference>
<evidence type="ECO:0000256" key="1">
    <source>
        <dbReference type="SAM" id="MobiDB-lite"/>
    </source>
</evidence>
<dbReference type="PANTHER" id="PTHR36723:SF1">
    <property type="entry name" value="F22C12.19"/>
    <property type="match status" value="1"/>
</dbReference>
<protein>
    <submittedName>
        <fullName evidence="2">Uncharacterized protein</fullName>
    </submittedName>
</protein>
<sequence>MDALELPFPLDVAAPKLMGSDGFVRAGVTVKEAEAREQGGVPVLVSPPIARCSSVLRKKESACCDKVPDTEMCTLASQLPTFQGEDVSEHLYGMGKNRRLEYPRSDSVQLQRKAAKASRSGGVSSKRPRLAQMEDSMSLAGVEDKMDITDKLGPFPTRRISPGLYGLKLDTNDITMLVDELALNDLLDGTYKCSSMVKDKGKKAENMSEDILHSVRKAFSVLQLSRPVQSQDIADVDSFSNKKISTCIVSSVSGNKGESCTPDLSTCNKDSYSKPDMLVNPLDLPLYQPKDILKNLVLAEPKDLESLLLDAAKSSLRNTSDIRPGKQMSRRVSLPPFPWSHTFSGHCRNNSDAIKSATTRSACQGRWVMIGNVSSFPRTTTDFLASIESLTYDQSLVPPGLSSENKISPLTSVRFPWSDRDSLSSATYSKASHIFRDPGGQVNYQGNAGQCPRLIAAAQTLYDIANHSVKQNPDGMIRWPKKPPQKAMRARKLKSNGKHEEIFATSIPLFSSNNLVRNVDPLVSSKKPKLSMIESSKDLDHSNCLRKGPLSWSTPRSSRSSPGKSTKDTIAEIKHSTVSILKQSCTMPPPTRVLDKACNNSLQKVRKLLPMDWNRGRDGLE</sequence>
<feature type="compositionally biased region" description="Low complexity" evidence="1">
    <location>
        <begin position="551"/>
        <end position="564"/>
    </location>
</feature>
<dbReference type="AlphaFoldDB" id="A0A833X614"/>
<evidence type="ECO:0000313" key="2">
    <source>
        <dbReference type="EMBL" id="KAF5460616.1"/>
    </source>
</evidence>
<dbReference type="Gramene" id="Jr09_10500_p1">
    <property type="protein sequence ID" value="cds.Jr09_10500_p1"/>
    <property type="gene ID" value="Jr09_10500"/>
</dbReference>
<dbReference type="Proteomes" id="UP000619265">
    <property type="component" value="Unassembled WGS sequence"/>
</dbReference>
<name>A0A833X614_JUGRE</name>
<reference evidence="2" key="1">
    <citation type="submission" date="2015-10" db="EMBL/GenBank/DDBJ databases">
        <authorList>
            <person name="Martinez-Garcia P.J."/>
            <person name="Crepeau M.W."/>
            <person name="Puiu D."/>
            <person name="Gonzalez-Ibeas D."/>
            <person name="Whalen J."/>
            <person name="Stevens K."/>
            <person name="Paul R."/>
            <person name="Butterfield T."/>
            <person name="Britton M."/>
            <person name="Reagan R."/>
            <person name="Chakraborty S."/>
            <person name="Walawage S.L."/>
            <person name="Vasquez-Gross H.A."/>
            <person name="Cardeno C."/>
            <person name="Famula R."/>
            <person name="Pratt K."/>
            <person name="Kuruganti S."/>
            <person name="Aradhya M.K."/>
            <person name="Leslie C.A."/>
            <person name="Dandekar A.M."/>
            <person name="Salzberg S.L."/>
            <person name="Wegrzyn J.L."/>
            <person name="Langley C.H."/>
            <person name="Neale D.B."/>
        </authorList>
    </citation>
    <scope>NUCLEOTIDE SEQUENCE</scope>
    <source>
        <tissue evidence="2">Leaves</tissue>
    </source>
</reference>
<evidence type="ECO:0000313" key="3">
    <source>
        <dbReference type="Proteomes" id="UP000619265"/>
    </source>
</evidence>
<accession>A0A833X614</accession>
<reference evidence="2" key="2">
    <citation type="submission" date="2020-03" db="EMBL/GenBank/DDBJ databases">
        <title>Walnut 2.0.</title>
        <authorList>
            <person name="Marrano A."/>
            <person name="Britton M."/>
            <person name="Zimin A.V."/>
            <person name="Zaini P.A."/>
            <person name="Workman R."/>
            <person name="Puiu D."/>
            <person name="Bianco L."/>
            <person name="Allen B.J."/>
            <person name="Troggio M."/>
            <person name="Leslie C.A."/>
            <person name="Timp W."/>
            <person name="Dendekar A."/>
            <person name="Salzberg S.L."/>
            <person name="Neale D.B."/>
        </authorList>
    </citation>
    <scope>NUCLEOTIDE SEQUENCE</scope>
    <source>
        <tissue evidence="2">Leaves</tissue>
    </source>
</reference>
<feature type="region of interest" description="Disordered" evidence="1">
    <location>
        <begin position="103"/>
        <end position="129"/>
    </location>
</feature>
<proteinExistence type="predicted"/>
<dbReference type="PANTHER" id="PTHR36723">
    <property type="entry name" value="F22C12.19"/>
    <property type="match status" value="1"/>
</dbReference>